<proteinExistence type="predicted"/>
<name>A0A8K0K077_LADFU</name>
<dbReference type="PANTHER" id="PTHR10272">
    <property type="entry name" value="PLATELET-ACTIVATING FACTOR ACETYLHYDROLASE"/>
    <property type="match status" value="1"/>
</dbReference>
<dbReference type="GO" id="GO:0003847">
    <property type="term" value="F:1-alkyl-2-acetylglycerophosphocholine esterase activity"/>
    <property type="evidence" value="ECO:0007669"/>
    <property type="project" value="UniProtKB-EC"/>
</dbReference>
<keyword evidence="3" id="KW-0442">Lipid degradation</keyword>
<evidence type="ECO:0000256" key="4">
    <source>
        <dbReference type="ARBA" id="ARBA00023098"/>
    </source>
</evidence>
<dbReference type="EC" id="3.1.1.47" evidence="1"/>
<evidence type="ECO:0000313" key="5">
    <source>
        <dbReference type="EMBL" id="KAG8225177.1"/>
    </source>
</evidence>
<dbReference type="Gene3D" id="3.40.50.1820">
    <property type="entry name" value="alpha/beta hydrolase"/>
    <property type="match status" value="1"/>
</dbReference>
<keyword evidence="2" id="KW-0378">Hydrolase</keyword>
<comment type="caution">
    <text evidence="5">The sequence shown here is derived from an EMBL/GenBank/DDBJ whole genome shotgun (WGS) entry which is preliminary data.</text>
</comment>
<dbReference type="PANTHER" id="PTHR10272:SF0">
    <property type="entry name" value="PLATELET-ACTIVATING FACTOR ACETYLHYDROLASE"/>
    <property type="match status" value="1"/>
</dbReference>
<dbReference type="InterPro" id="IPR029058">
    <property type="entry name" value="AB_hydrolase_fold"/>
</dbReference>
<evidence type="ECO:0000256" key="1">
    <source>
        <dbReference type="ARBA" id="ARBA00013201"/>
    </source>
</evidence>
<dbReference type="Proteomes" id="UP000792457">
    <property type="component" value="Unassembled WGS sequence"/>
</dbReference>
<accession>A0A8K0K077</accession>
<reference evidence="5" key="2">
    <citation type="submission" date="2017-10" db="EMBL/GenBank/DDBJ databases">
        <title>Ladona fulva Genome sequencing and assembly.</title>
        <authorList>
            <person name="Murali S."/>
            <person name="Richards S."/>
            <person name="Bandaranaike D."/>
            <person name="Bellair M."/>
            <person name="Blankenburg K."/>
            <person name="Chao H."/>
            <person name="Dinh H."/>
            <person name="Doddapaneni H."/>
            <person name="Dugan-Rocha S."/>
            <person name="Elkadiri S."/>
            <person name="Gnanaolivu R."/>
            <person name="Hernandez B."/>
            <person name="Skinner E."/>
            <person name="Javaid M."/>
            <person name="Lee S."/>
            <person name="Li M."/>
            <person name="Ming W."/>
            <person name="Munidasa M."/>
            <person name="Muniz J."/>
            <person name="Nguyen L."/>
            <person name="Hughes D."/>
            <person name="Osuji N."/>
            <person name="Pu L.-L."/>
            <person name="Puazo M."/>
            <person name="Qu C."/>
            <person name="Quiroz J."/>
            <person name="Raj R."/>
            <person name="Weissenberger G."/>
            <person name="Xin Y."/>
            <person name="Zou X."/>
            <person name="Han Y."/>
            <person name="Worley K."/>
            <person name="Muzny D."/>
            <person name="Gibbs R."/>
        </authorList>
    </citation>
    <scope>NUCLEOTIDE SEQUENCE</scope>
    <source>
        <strain evidence="5">Sampled in the wild</strain>
    </source>
</reference>
<dbReference type="Pfam" id="PF03403">
    <property type="entry name" value="PAF-AH_p_II"/>
    <property type="match status" value="2"/>
</dbReference>
<organism evidence="5 6">
    <name type="scientific">Ladona fulva</name>
    <name type="common">Scarce chaser dragonfly</name>
    <name type="synonym">Libellula fulva</name>
    <dbReference type="NCBI Taxonomy" id="123851"/>
    <lineage>
        <taxon>Eukaryota</taxon>
        <taxon>Metazoa</taxon>
        <taxon>Ecdysozoa</taxon>
        <taxon>Arthropoda</taxon>
        <taxon>Hexapoda</taxon>
        <taxon>Insecta</taxon>
        <taxon>Pterygota</taxon>
        <taxon>Palaeoptera</taxon>
        <taxon>Odonata</taxon>
        <taxon>Epiprocta</taxon>
        <taxon>Anisoptera</taxon>
        <taxon>Libelluloidea</taxon>
        <taxon>Libellulidae</taxon>
        <taxon>Ladona</taxon>
    </lineage>
</organism>
<feature type="non-terminal residue" evidence="5">
    <location>
        <position position="1"/>
    </location>
</feature>
<evidence type="ECO:0000256" key="3">
    <source>
        <dbReference type="ARBA" id="ARBA00022963"/>
    </source>
</evidence>
<keyword evidence="4" id="KW-0443">Lipid metabolism</keyword>
<dbReference type="AlphaFoldDB" id="A0A8K0K077"/>
<reference evidence="5" key="1">
    <citation type="submission" date="2013-04" db="EMBL/GenBank/DDBJ databases">
        <authorList>
            <person name="Qu J."/>
            <person name="Murali S.C."/>
            <person name="Bandaranaike D."/>
            <person name="Bellair M."/>
            <person name="Blankenburg K."/>
            <person name="Chao H."/>
            <person name="Dinh H."/>
            <person name="Doddapaneni H."/>
            <person name="Downs B."/>
            <person name="Dugan-Rocha S."/>
            <person name="Elkadiri S."/>
            <person name="Gnanaolivu R.D."/>
            <person name="Hernandez B."/>
            <person name="Javaid M."/>
            <person name="Jayaseelan J.C."/>
            <person name="Lee S."/>
            <person name="Li M."/>
            <person name="Ming W."/>
            <person name="Munidasa M."/>
            <person name="Muniz J."/>
            <person name="Nguyen L."/>
            <person name="Ongeri F."/>
            <person name="Osuji N."/>
            <person name="Pu L.-L."/>
            <person name="Puazo M."/>
            <person name="Qu C."/>
            <person name="Quiroz J."/>
            <person name="Raj R."/>
            <person name="Weissenberger G."/>
            <person name="Xin Y."/>
            <person name="Zou X."/>
            <person name="Han Y."/>
            <person name="Richards S."/>
            <person name="Worley K."/>
            <person name="Muzny D."/>
            <person name="Gibbs R."/>
        </authorList>
    </citation>
    <scope>NUCLEOTIDE SEQUENCE</scope>
    <source>
        <strain evidence="5">Sampled in the wild</strain>
    </source>
</reference>
<keyword evidence="6" id="KW-1185">Reference proteome</keyword>
<protein>
    <recommendedName>
        <fullName evidence="1">1-alkyl-2-acetylglycerophosphocholine esterase</fullName>
        <ecNumber evidence="1">3.1.1.47</ecNumber>
    </recommendedName>
</protein>
<gene>
    <name evidence="5" type="ORF">J437_LFUL006702</name>
</gene>
<dbReference type="OrthoDB" id="2363873at2759"/>
<sequence>MGQEKKARIQRWWNPRCLPLPKGPYVVGCVDVMTGSSASGCFIRLHYPTSLRNAKSHKRLWPKWFKEKEYYEGLVASMNLNPPSAKFLKLVLGRMRIPAVWGATPLEATAPSGIGGGELSEEELKKRPPYLKTFPVAFLSHGLGACRFSYSTICLELASRGFVVAAVEHRDHTACATYYLVPEPSGDMRKEYIEFWKLRKKEYVLRNRQAHLRSAEIRRAVDLLEDINEGRPVHNLLDPSFSLQDFEGRLDFSKAVIIGHSFGGATTLLSLAKDPRLRVGIALDAWMYPVKRVEDLPLRLPSQPLLFINMQYFQTGYNLEEMRRLLAGATGEDAVIEGTASPERRVVTI</sequence>
<evidence type="ECO:0000313" key="6">
    <source>
        <dbReference type="Proteomes" id="UP000792457"/>
    </source>
</evidence>
<dbReference type="SUPFAM" id="SSF53474">
    <property type="entry name" value="alpha/beta-Hydrolases"/>
    <property type="match status" value="1"/>
</dbReference>
<dbReference type="GO" id="GO:0016042">
    <property type="term" value="P:lipid catabolic process"/>
    <property type="evidence" value="ECO:0007669"/>
    <property type="project" value="UniProtKB-KW"/>
</dbReference>
<evidence type="ECO:0000256" key="2">
    <source>
        <dbReference type="ARBA" id="ARBA00022801"/>
    </source>
</evidence>
<dbReference type="EMBL" id="KZ308227">
    <property type="protein sequence ID" value="KAG8225177.1"/>
    <property type="molecule type" value="Genomic_DNA"/>
</dbReference>